<evidence type="ECO:0000313" key="2">
    <source>
        <dbReference type="Proteomes" id="UP000765509"/>
    </source>
</evidence>
<dbReference type="EMBL" id="AVOT02004045">
    <property type="protein sequence ID" value="MBW0475279.1"/>
    <property type="molecule type" value="Genomic_DNA"/>
</dbReference>
<keyword evidence="2" id="KW-1185">Reference proteome</keyword>
<sequence>MENCSSTHFILANDYFIRYGIDLHKKKYRYFTIGDNKCQKVSFLPFKRQITVSKVAPVSLELERFKSKQVNEAELSLHLTDNQEKELSPLLYHHKEAFEADKEPLGAILGREAVIIFNIERPYPPLLRRPAYTESPKSREALEIHIKELLELGVIRKVGDNEELEITKPVIAAGHNVKSRMVVDFRALNT</sequence>
<organism evidence="1 2">
    <name type="scientific">Austropuccinia psidii MF-1</name>
    <dbReference type="NCBI Taxonomy" id="1389203"/>
    <lineage>
        <taxon>Eukaryota</taxon>
        <taxon>Fungi</taxon>
        <taxon>Dikarya</taxon>
        <taxon>Basidiomycota</taxon>
        <taxon>Pucciniomycotina</taxon>
        <taxon>Pucciniomycetes</taxon>
        <taxon>Pucciniales</taxon>
        <taxon>Sphaerophragmiaceae</taxon>
        <taxon>Austropuccinia</taxon>
    </lineage>
</organism>
<dbReference type="Gene3D" id="3.10.10.10">
    <property type="entry name" value="HIV Type 1 Reverse Transcriptase, subunit A, domain 1"/>
    <property type="match status" value="1"/>
</dbReference>
<accession>A0A9Q3C162</accession>
<dbReference type="OrthoDB" id="6060525at2759"/>
<reference evidence="1" key="1">
    <citation type="submission" date="2021-03" db="EMBL/GenBank/DDBJ databases">
        <title>Draft genome sequence of rust myrtle Austropuccinia psidii MF-1, a brazilian biotype.</title>
        <authorList>
            <person name="Quecine M.C."/>
            <person name="Pachon D.M.R."/>
            <person name="Bonatelli M.L."/>
            <person name="Correr F.H."/>
            <person name="Franceschini L.M."/>
            <person name="Leite T.F."/>
            <person name="Margarido G.R.A."/>
            <person name="Almeida C.A."/>
            <person name="Ferrarezi J.A."/>
            <person name="Labate C.A."/>
        </authorList>
    </citation>
    <scope>NUCLEOTIDE SEQUENCE</scope>
    <source>
        <strain evidence="1">MF-1</strain>
    </source>
</reference>
<name>A0A9Q3C162_9BASI</name>
<dbReference type="InterPro" id="IPR043502">
    <property type="entry name" value="DNA/RNA_pol_sf"/>
</dbReference>
<protein>
    <submittedName>
        <fullName evidence="1">Uncharacterized protein</fullName>
    </submittedName>
</protein>
<dbReference type="AlphaFoldDB" id="A0A9Q3C162"/>
<dbReference type="Proteomes" id="UP000765509">
    <property type="component" value="Unassembled WGS sequence"/>
</dbReference>
<evidence type="ECO:0000313" key="1">
    <source>
        <dbReference type="EMBL" id="MBW0475279.1"/>
    </source>
</evidence>
<comment type="caution">
    <text evidence="1">The sequence shown here is derived from an EMBL/GenBank/DDBJ whole genome shotgun (WGS) entry which is preliminary data.</text>
</comment>
<proteinExistence type="predicted"/>
<gene>
    <name evidence="1" type="ORF">O181_014994</name>
</gene>
<dbReference type="SUPFAM" id="SSF56672">
    <property type="entry name" value="DNA/RNA polymerases"/>
    <property type="match status" value="1"/>
</dbReference>